<dbReference type="GO" id="GO:0006391">
    <property type="term" value="P:transcription initiation at mitochondrial promoter"/>
    <property type="evidence" value="ECO:0007669"/>
    <property type="project" value="TreeGrafter"/>
</dbReference>
<dbReference type="GO" id="GO:0032259">
    <property type="term" value="P:methylation"/>
    <property type="evidence" value="ECO:0007669"/>
    <property type="project" value="UniProtKB-KW"/>
</dbReference>
<dbReference type="PANTHER" id="PTHR11727">
    <property type="entry name" value="DIMETHYLADENOSINE TRANSFERASE"/>
    <property type="match status" value="1"/>
</dbReference>
<gene>
    <name evidence="9" type="ORF">DNG_02275</name>
</gene>
<feature type="compositionally biased region" description="Acidic residues" evidence="8">
    <location>
        <begin position="617"/>
        <end position="626"/>
    </location>
</feature>
<evidence type="ECO:0000256" key="6">
    <source>
        <dbReference type="ARBA" id="ARBA00022884"/>
    </source>
</evidence>
<evidence type="ECO:0000313" key="9">
    <source>
        <dbReference type="EMBL" id="SPN99238.1"/>
    </source>
</evidence>
<dbReference type="Gene3D" id="3.40.50.150">
    <property type="entry name" value="Vaccinia Virus protein VP39"/>
    <property type="match status" value="1"/>
</dbReference>
<dbReference type="GO" id="GO:0003723">
    <property type="term" value="F:RNA binding"/>
    <property type="evidence" value="ECO:0007669"/>
    <property type="project" value="UniProtKB-KW"/>
</dbReference>
<dbReference type="GO" id="GO:0008168">
    <property type="term" value="F:methyltransferase activity"/>
    <property type="evidence" value="ECO:0007669"/>
    <property type="project" value="UniProtKB-KW"/>
</dbReference>
<feature type="region of interest" description="Disordered" evidence="8">
    <location>
        <begin position="616"/>
        <end position="637"/>
    </location>
</feature>
<dbReference type="AlphaFoldDB" id="A0AAE8MUU6"/>
<keyword evidence="5" id="KW-0949">S-adenosyl-L-methionine</keyword>
<evidence type="ECO:0000256" key="1">
    <source>
        <dbReference type="ARBA" id="ARBA00004173"/>
    </source>
</evidence>
<dbReference type="EMBL" id="ONZQ02000002">
    <property type="protein sequence ID" value="SPN99238.1"/>
    <property type="molecule type" value="Genomic_DNA"/>
</dbReference>
<evidence type="ECO:0000256" key="4">
    <source>
        <dbReference type="ARBA" id="ARBA00022679"/>
    </source>
</evidence>
<proteinExistence type="predicted"/>
<dbReference type="Proteomes" id="UP001187682">
    <property type="component" value="Unassembled WGS sequence"/>
</dbReference>
<name>A0AAE8MUU6_9PEZI</name>
<reference evidence="9" key="1">
    <citation type="submission" date="2018-03" db="EMBL/GenBank/DDBJ databases">
        <authorList>
            <person name="Guldener U."/>
        </authorList>
    </citation>
    <scope>NUCLEOTIDE SEQUENCE</scope>
</reference>
<dbReference type="InterPro" id="IPR001737">
    <property type="entry name" value="KsgA/Erm"/>
</dbReference>
<keyword evidence="3" id="KW-0489">Methyltransferase</keyword>
<dbReference type="GO" id="GO:0034245">
    <property type="term" value="C:mitochondrial DNA-directed RNA polymerase complex"/>
    <property type="evidence" value="ECO:0007669"/>
    <property type="project" value="TreeGrafter"/>
</dbReference>
<dbReference type="Gene3D" id="1.10.8.100">
    <property type="entry name" value="Ribosomal RNA adenine dimethylase-like, domain 2"/>
    <property type="match status" value="1"/>
</dbReference>
<dbReference type="GO" id="GO:0034246">
    <property type="term" value="F:mitochondrial transcription factor activity"/>
    <property type="evidence" value="ECO:0007669"/>
    <property type="project" value="TreeGrafter"/>
</dbReference>
<evidence type="ECO:0000256" key="2">
    <source>
        <dbReference type="ARBA" id="ARBA00013836"/>
    </source>
</evidence>
<comment type="subcellular location">
    <subcellularLocation>
        <location evidence="1">Mitochondrion</location>
    </subcellularLocation>
</comment>
<evidence type="ECO:0000313" key="10">
    <source>
        <dbReference type="Proteomes" id="UP001187682"/>
    </source>
</evidence>
<dbReference type="SUPFAM" id="SSF53335">
    <property type="entry name" value="S-adenosyl-L-methionine-dependent methyltransferases"/>
    <property type="match status" value="1"/>
</dbReference>
<protein>
    <recommendedName>
        <fullName evidence="2">Mitochondrial transcription factor 1</fullName>
    </recommendedName>
</protein>
<keyword evidence="10" id="KW-1185">Reference proteome</keyword>
<organism evidence="9 10">
    <name type="scientific">Cephalotrichum gorgonifer</name>
    <dbReference type="NCBI Taxonomy" id="2041049"/>
    <lineage>
        <taxon>Eukaryota</taxon>
        <taxon>Fungi</taxon>
        <taxon>Dikarya</taxon>
        <taxon>Ascomycota</taxon>
        <taxon>Pezizomycotina</taxon>
        <taxon>Sordariomycetes</taxon>
        <taxon>Hypocreomycetidae</taxon>
        <taxon>Microascales</taxon>
        <taxon>Microascaceae</taxon>
        <taxon>Cephalotrichum</taxon>
    </lineage>
</organism>
<dbReference type="InterPro" id="IPR023165">
    <property type="entry name" value="rRNA_Ade_diMease-like_C"/>
</dbReference>
<comment type="caution">
    <text evidence="9">The sequence shown here is derived from an EMBL/GenBank/DDBJ whole genome shotgun (WGS) entry which is preliminary data.</text>
</comment>
<dbReference type="PANTHER" id="PTHR11727:SF17">
    <property type="entry name" value="DIMETHYLADENOSINE TRANSFERASE 1, MITOCHONDRIAL"/>
    <property type="match status" value="1"/>
</dbReference>
<keyword evidence="4" id="KW-0808">Transferase</keyword>
<keyword evidence="6" id="KW-0694">RNA-binding</keyword>
<evidence type="ECO:0000256" key="3">
    <source>
        <dbReference type="ARBA" id="ARBA00022603"/>
    </source>
</evidence>
<feature type="compositionally biased region" description="Gly residues" evidence="8">
    <location>
        <begin position="627"/>
        <end position="637"/>
    </location>
</feature>
<evidence type="ECO:0000256" key="7">
    <source>
        <dbReference type="ARBA" id="ARBA00024915"/>
    </source>
</evidence>
<dbReference type="GO" id="GO:0005759">
    <property type="term" value="C:mitochondrial matrix"/>
    <property type="evidence" value="ECO:0007669"/>
    <property type="project" value="TreeGrafter"/>
</dbReference>
<comment type="function">
    <text evidence="7">Mitochondrial transcription factor that confers selective promoter recognition on the core subunit of the yeast mitochondrial RNA polymerase. Interacts with DNA in a non-specific manner.</text>
</comment>
<evidence type="ECO:0000256" key="8">
    <source>
        <dbReference type="SAM" id="MobiDB-lite"/>
    </source>
</evidence>
<dbReference type="InterPro" id="IPR029063">
    <property type="entry name" value="SAM-dependent_MTases_sf"/>
</dbReference>
<evidence type="ECO:0000256" key="5">
    <source>
        <dbReference type="ARBA" id="ARBA00022691"/>
    </source>
</evidence>
<accession>A0AAE8MUU6</accession>
<sequence>MSSGTAQFPDYSCRDHWLLPLIESPKPGLAKMWSIFPRSRAIRRLAASALRARNASTTAPREKLAKTMLEADGEVAERLKATNVWKPHRSNARRTVTGEKTRVNVTSQKLCDDIEAYLGPSLQRHIGCDLIDLFPGAGVWSRKLADIVKPRSHILMEPDAELYAPFLEPLTSRPGTTLVPKSGLLWTDLDEVLSSLPHQTPRDLDSNTPPVRNDTLLVTVNLSFYPKTRNTTLYLYQLISAIRAESRFQQYGLVRMLIWVRAEDIRTGILPMAVQVRSRSAIEAELSCEWINEVAGLDSQDEALLASIFRSRKLGGPRDRGIELESAYRTLQRLRERGIEVPAGRETAFLKEAAQISDPSQLASARIQTPSLALPYAAELDELEKGYAEKAFKRGSPEYQRLLRLRYQKTSEARRADSYAVLLEEYAALNRLRSSGTASEEEIRKKHDAWNDKVSSLSHLSQSKFGLIRDNHHLFNQDPPALLWDRRTLEPLAVKPREFFPNVGCSLLDIQPKAPNPLLTTHKEGSMVFDLLVKVMLRNSTVPVSERIDDVWPDAAEGVIPNCRSLRDPARGGTFGGGHAELNTRALNQQQWEEIVEAWVGWHFRPRWERLMRQHDEDQDDDDGDGESGGAEGSFIL</sequence>